<evidence type="ECO:0000313" key="2">
    <source>
        <dbReference type="Proteomes" id="UP001327459"/>
    </source>
</evidence>
<dbReference type="Proteomes" id="UP001327459">
    <property type="component" value="Chromosome"/>
</dbReference>
<evidence type="ECO:0000313" key="1">
    <source>
        <dbReference type="EMBL" id="WQH16167.1"/>
    </source>
</evidence>
<dbReference type="RefSeq" id="WP_322521182.1">
    <property type="nucleotide sequence ID" value="NZ_CP140153.1"/>
</dbReference>
<proteinExistence type="predicted"/>
<organism evidence="1 2">
    <name type="scientific">Guyparkeria halophila</name>
    <dbReference type="NCBI Taxonomy" id="47960"/>
    <lineage>
        <taxon>Bacteria</taxon>
        <taxon>Pseudomonadati</taxon>
        <taxon>Pseudomonadota</taxon>
        <taxon>Gammaproteobacteria</taxon>
        <taxon>Chromatiales</taxon>
        <taxon>Thioalkalibacteraceae</taxon>
        <taxon>Guyparkeria</taxon>
    </lineage>
</organism>
<name>A0ABZ0YVG7_9GAMM</name>
<keyword evidence="2" id="KW-1185">Reference proteome</keyword>
<protein>
    <submittedName>
        <fullName evidence="1">Uncharacterized protein</fullName>
    </submittedName>
</protein>
<accession>A0ABZ0YVG7</accession>
<dbReference type="EMBL" id="CP140153">
    <property type="protein sequence ID" value="WQH16167.1"/>
    <property type="molecule type" value="Genomic_DNA"/>
</dbReference>
<reference evidence="1 2" key="1">
    <citation type="submission" date="2023-11" db="EMBL/GenBank/DDBJ databases">
        <title>MicrobeMod: A computational toolkit for identifying prokaryotic methylation and restriction-modification with nanopore sequencing.</title>
        <authorList>
            <person name="Crits-Christoph A."/>
            <person name="Kang S.C."/>
            <person name="Lee H."/>
            <person name="Ostrov N."/>
        </authorList>
    </citation>
    <scope>NUCLEOTIDE SEQUENCE [LARGE SCALE GENOMIC DNA]</scope>
    <source>
        <strain evidence="1 2">ATCC 49870</strain>
    </source>
</reference>
<sequence>MSEAIENALKVPEADTTIGEMILRASDLELGAGRIAYKFSGEDGRPVAAFVVIVGEDTQDFLTALDDEAERLECAGGTDR</sequence>
<gene>
    <name evidence="1" type="ORF">SR882_10435</name>
</gene>